<reference evidence="1 2" key="1">
    <citation type="submission" date="2023-01" db="EMBL/GenBank/DDBJ databases">
        <title>Analysis of 21 Apiospora genomes using comparative genomics revels a genus with tremendous synthesis potential of carbohydrate active enzymes and secondary metabolites.</title>
        <authorList>
            <person name="Sorensen T."/>
        </authorList>
    </citation>
    <scope>NUCLEOTIDE SEQUENCE [LARGE SCALE GENOMIC DNA]</scope>
    <source>
        <strain evidence="1 2">CBS 135458</strain>
    </source>
</reference>
<proteinExistence type="predicted"/>
<dbReference type="GeneID" id="92090089"/>
<dbReference type="EMBL" id="JAQQWL010000006">
    <property type="protein sequence ID" value="KAK8069001.1"/>
    <property type="molecule type" value="Genomic_DNA"/>
</dbReference>
<comment type="caution">
    <text evidence="1">The sequence shown here is derived from an EMBL/GenBank/DDBJ whole genome shotgun (WGS) entry which is preliminary data.</text>
</comment>
<name>A0ABR1VCQ1_9PEZI</name>
<keyword evidence="2" id="KW-1185">Reference proteome</keyword>
<dbReference type="RefSeq" id="XP_066716295.1">
    <property type="nucleotide sequence ID" value="XM_066857026.1"/>
</dbReference>
<protein>
    <submittedName>
        <fullName evidence="1">Uncharacterized protein</fullName>
    </submittedName>
</protein>
<evidence type="ECO:0000313" key="2">
    <source>
        <dbReference type="Proteomes" id="UP001480595"/>
    </source>
</evidence>
<evidence type="ECO:0000313" key="1">
    <source>
        <dbReference type="EMBL" id="KAK8069001.1"/>
    </source>
</evidence>
<organism evidence="1 2">
    <name type="scientific">Apiospora phragmitis</name>
    <dbReference type="NCBI Taxonomy" id="2905665"/>
    <lineage>
        <taxon>Eukaryota</taxon>
        <taxon>Fungi</taxon>
        <taxon>Dikarya</taxon>
        <taxon>Ascomycota</taxon>
        <taxon>Pezizomycotina</taxon>
        <taxon>Sordariomycetes</taxon>
        <taxon>Xylariomycetidae</taxon>
        <taxon>Amphisphaeriales</taxon>
        <taxon>Apiosporaceae</taxon>
        <taxon>Apiospora</taxon>
    </lineage>
</organism>
<sequence>MARQSTLFWPGVLDVQSRRCEYGLLLANKESSAVVRKINKDTKPVSKLVHNQDLFINWDLDLLWFKNKSPQQQNIPEQAIVEWRNAKTALSRMTGLRTLKLVATSVFSRDFDPAPKHPKNALLRQMTSYARHWSPLNASPVGYNRKELRALASHLPRDTHGFINIRLLGPSLRYGIRPLHDNNQFTKGRDLNDYCRELCNLIQYIRYRENHAAWGTLEVGLAVDLDSNFNRSDFPDYYRRVGMRVSSREWYKGPEKFANRN</sequence>
<dbReference type="Proteomes" id="UP001480595">
    <property type="component" value="Unassembled WGS sequence"/>
</dbReference>
<accession>A0ABR1VCQ1</accession>
<gene>
    <name evidence="1" type="ORF">PG994_005617</name>
</gene>